<gene>
    <name evidence="1" type="ORF">Csa_3G033795</name>
</gene>
<evidence type="ECO:0000313" key="1">
    <source>
        <dbReference type="EMBL" id="KGN55898.1"/>
    </source>
</evidence>
<reference evidence="1 2" key="3">
    <citation type="journal article" date="2010" name="BMC Genomics">
        <title>Transcriptome sequencing and comparative analysis of cucumber flowers with different sex types.</title>
        <authorList>
            <person name="Guo S."/>
            <person name="Zheng Y."/>
            <person name="Joung J.G."/>
            <person name="Liu S."/>
            <person name="Zhang Z."/>
            <person name="Crasta O.R."/>
            <person name="Sobral B.W."/>
            <person name="Xu Y."/>
            <person name="Huang S."/>
            <person name="Fei Z."/>
        </authorList>
    </citation>
    <scope>NUCLEOTIDE SEQUENCE [LARGE SCALE GENOMIC DNA]</scope>
    <source>
        <strain evidence="2">cv. 9930</strain>
    </source>
</reference>
<protein>
    <submittedName>
        <fullName evidence="1">Uncharacterized protein</fullName>
    </submittedName>
</protein>
<organism evidence="1 2">
    <name type="scientific">Cucumis sativus</name>
    <name type="common">Cucumber</name>
    <dbReference type="NCBI Taxonomy" id="3659"/>
    <lineage>
        <taxon>Eukaryota</taxon>
        <taxon>Viridiplantae</taxon>
        <taxon>Streptophyta</taxon>
        <taxon>Embryophyta</taxon>
        <taxon>Tracheophyta</taxon>
        <taxon>Spermatophyta</taxon>
        <taxon>Magnoliopsida</taxon>
        <taxon>eudicotyledons</taxon>
        <taxon>Gunneridae</taxon>
        <taxon>Pentapetalae</taxon>
        <taxon>rosids</taxon>
        <taxon>fabids</taxon>
        <taxon>Cucurbitales</taxon>
        <taxon>Cucurbitaceae</taxon>
        <taxon>Benincaseae</taxon>
        <taxon>Cucumis</taxon>
    </lineage>
</organism>
<sequence>MHPARIPSKVDLRVGVSPGGCKQKVACNIGLKYLTGSCSHIPLEQSTTSHNFEYRLASPLRPLRELVTSSSSLALWHSIRMLRRILGVAEMPPPPANNIKVERLDRLTLCNQDSKNARLGGWNEVG</sequence>
<reference evidence="1 2" key="4">
    <citation type="journal article" date="2011" name="BMC Genomics">
        <title>RNA-Seq improves annotation of protein-coding genes in the cucumber genome.</title>
        <authorList>
            <person name="Li Z."/>
            <person name="Zhang Z."/>
            <person name="Yan P."/>
            <person name="Huang S."/>
            <person name="Fei Z."/>
            <person name="Lin K."/>
        </authorList>
    </citation>
    <scope>NUCLEOTIDE SEQUENCE [LARGE SCALE GENOMIC DNA]</scope>
    <source>
        <strain evidence="2">cv. 9930</strain>
    </source>
</reference>
<proteinExistence type="predicted"/>
<dbReference type="Proteomes" id="UP000029981">
    <property type="component" value="Chromosome 3"/>
</dbReference>
<reference evidence="1 2" key="1">
    <citation type="journal article" date="2009" name="Nat. Genet.">
        <title>The genome of the cucumber, Cucumis sativus L.</title>
        <authorList>
            <person name="Huang S."/>
            <person name="Li R."/>
            <person name="Zhang Z."/>
            <person name="Li L."/>
            <person name="Gu X."/>
            <person name="Fan W."/>
            <person name="Lucas W.J."/>
            <person name="Wang X."/>
            <person name="Xie B."/>
            <person name="Ni P."/>
            <person name="Ren Y."/>
            <person name="Zhu H."/>
            <person name="Li J."/>
            <person name="Lin K."/>
            <person name="Jin W."/>
            <person name="Fei Z."/>
            <person name="Li G."/>
            <person name="Staub J."/>
            <person name="Kilian A."/>
            <person name="van der Vossen E.A."/>
            <person name="Wu Y."/>
            <person name="Guo J."/>
            <person name="He J."/>
            <person name="Jia Z."/>
            <person name="Ren Y."/>
            <person name="Tian G."/>
            <person name="Lu Y."/>
            <person name="Ruan J."/>
            <person name="Qian W."/>
            <person name="Wang M."/>
            <person name="Huang Q."/>
            <person name="Li B."/>
            <person name="Xuan Z."/>
            <person name="Cao J."/>
            <person name="Asan"/>
            <person name="Wu Z."/>
            <person name="Zhang J."/>
            <person name="Cai Q."/>
            <person name="Bai Y."/>
            <person name="Zhao B."/>
            <person name="Han Y."/>
            <person name="Li Y."/>
            <person name="Li X."/>
            <person name="Wang S."/>
            <person name="Shi Q."/>
            <person name="Liu S."/>
            <person name="Cho W.K."/>
            <person name="Kim J.Y."/>
            <person name="Xu Y."/>
            <person name="Heller-Uszynska K."/>
            <person name="Miao H."/>
            <person name="Cheng Z."/>
            <person name="Zhang S."/>
            <person name="Wu J."/>
            <person name="Yang Y."/>
            <person name="Kang H."/>
            <person name="Li M."/>
            <person name="Liang H."/>
            <person name="Ren X."/>
            <person name="Shi Z."/>
            <person name="Wen M."/>
            <person name="Jian M."/>
            <person name="Yang H."/>
            <person name="Zhang G."/>
            <person name="Yang Z."/>
            <person name="Chen R."/>
            <person name="Liu S."/>
            <person name="Li J."/>
            <person name="Ma L."/>
            <person name="Liu H."/>
            <person name="Zhou Y."/>
            <person name="Zhao J."/>
            <person name="Fang X."/>
            <person name="Li G."/>
            <person name="Fang L."/>
            <person name="Li Y."/>
            <person name="Liu D."/>
            <person name="Zheng H."/>
            <person name="Zhang Y."/>
            <person name="Qin N."/>
            <person name="Li Z."/>
            <person name="Yang G."/>
            <person name="Yang S."/>
            <person name="Bolund L."/>
            <person name="Kristiansen K."/>
            <person name="Zheng H."/>
            <person name="Li S."/>
            <person name="Zhang X."/>
            <person name="Yang H."/>
            <person name="Wang J."/>
            <person name="Sun R."/>
            <person name="Zhang B."/>
            <person name="Jiang S."/>
            <person name="Wang J."/>
            <person name="Du Y."/>
            <person name="Li S."/>
        </authorList>
    </citation>
    <scope>NUCLEOTIDE SEQUENCE [LARGE SCALE GENOMIC DNA]</scope>
    <source>
        <strain evidence="2">cv. 9930</strain>
    </source>
</reference>
<keyword evidence="2" id="KW-1185">Reference proteome</keyword>
<dbReference type="EMBL" id="CM002924">
    <property type="protein sequence ID" value="KGN55898.1"/>
    <property type="molecule type" value="Genomic_DNA"/>
</dbReference>
<dbReference type="Gramene" id="KGN55898">
    <property type="protein sequence ID" value="KGN55898"/>
    <property type="gene ID" value="Csa_3G033795"/>
</dbReference>
<accession>A0A0A0L2D3</accession>
<evidence type="ECO:0000313" key="2">
    <source>
        <dbReference type="Proteomes" id="UP000029981"/>
    </source>
</evidence>
<name>A0A0A0L2D3_CUCSA</name>
<dbReference type="AlphaFoldDB" id="A0A0A0L2D3"/>
<reference evidence="1 2" key="2">
    <citation type="journal article" date="2009" name="PLoS ONE">
        <title>An integrated genetic and cytogenetic map of the cucumber genome.</title>
        <authorList>
            <person name="Ren Y."/>
            <person name="Zhang Z."/>
            <person name="Liu J."/>
            <person name="Staub J.E."/>
            <person name="Han Y."/>
            <person name="Cheng Z."/>
            <person name="Li X."/>
            <person name="Lu J."/>
            <person name="Miao H."/>
            <person name="Kang H."/>
            <person name="Xie B."/>
            <person name="Gu X."/>
            <person name="Wang X."/>
            <person name="Du Y."/>
            <person name="Jin W."/>
            <person name="Huang S."/>
        </authorList>
    </citation>
    <scope>NUCLEOTIDE SEQUENCE [LARGE SCALE GENOMIC DNA]</scope>
    <source>
        <strain evidence="2">cv. 9930</strain>
    </source>
</reference>